<feature type="domain" description="MmgE/PrpD N-terminal" evidence="1">
    <location>
        <begin position="8"/>
        <end position="68"/>
    </location>
</feature>
<evidence type="ECO:0000313" key="2">
    <source>
        <dbReference type="EMBL" id="GAH72474.1"/>
    </source>
</evidence>
<dbReference type="InterPro" id="IPR036148">
    <property type="entry name" value="MmgE/PrpD_sf"/>
</dbReference>
<dbReference type="GO" id="GO:0016829">
    <property type="term" value="F:lyase activity"/>
    <property type="evidence" value="ECO:0007669"/>
    <property type="project" value="InterPro"/>
</dbReference>
<reference evidence="2" key="1">
    <citation type="journal article" date="2014" name="Front. Microbiol.">
        <title>High frequency of phylogenetically diverse reductive dehalogenase-homologous genes in deep subseafloor sedimentary metagenomes.</title>
        <authorList>
            <person name="Kawai M."/>
            <person name="Futagami T."/>
            <person name="Toyoda A."/>
            <person name="Takaki Y."/>
            <person name="Nishi S."/>
            <person name="Hori S."/>
            <person name="Arai W."/>
            <person name="Tsubouchi T."/>
            <person name="Morono Y."/>
            <person name="Uchiyama I."/>
            <person name="Ito T."/>
            <person name="Fujiyama A."/>
            <person name="Inagaki F."/>
            <person name="Takami H."/>
        </authorList>
    </citation>
    <scope>NUCLEOTIDE SEQUENCE</scope>
    <source>
        <strain evidence="2">Expedition CK06-06</strain>
    </source>
</reference>
<gene>
    <name evidence="2" type="ORF">S03H2_53239</name>
</gene>
<dbReference type="AlphaFoldDB" id="X1J2C4"/>
<proteinExistence type="predicted"/>
<protein>
    <recommendedName>
        <fullName evidence="1">MmgE/PrpD N-terminal domain-containing protein</fullName>
    </recommendedName>
</protein>
<evidence type="ECO:0000259" key="1">
    <source>
        <dbReference type="Pfam" id="PF03972"/>
    </source>
</evidence>
<comment type="caution">
    <text evidence="2">The sequence shown here is derived from an EMBL/GenBank/DDBJ whole genome shotgun (WGS) entry which is preliminary data.</text>
</comment>
<dbReference type="Pfam" id="PF03972">
    <property type="entry name" value="MmgE_PrpD_N"/>
    <property type="match status" value="1"/>
</dbReference>
<dbReference type="InterPro" id="IPR042183">
    <property type="entry name" value="MmgE/PrpD_sf_1"/>
</dbReference>
<organism evidence="2">
    <name type="scientific">marine sediment metagenome</name>
    <dbReference type="NCBI Taxonomy" id="412755"/>
    <lineage>
        <taxon>unclassified sequences</taxon>
        <taxon>metagenomes</taxon>
        <taxon>ecological metagenomes</taxon>
    </lineage>
</organism>
<dbReference type="SUPFAM" id="SSF103378">
    <property type="entry name" value="2-methylcitrate dehydratase PrpD"/>
    <property type="match status" value="1"/>
</dbReference>
<sequence>METIGQKWAKFALELNYKNIPSVALDEAKRFLLDSVGCAFSALDNKDTQAAYNYIQDLGGKEQATIICPPSSSLYQNFFYFFWVNTIFLHNL</sequence>
<dbReference type="Gene3D" id="1.10.4100.10">
    <property type="entry name" value="2-methylcitrate dehydratase PrpD"/>
    <property type="match status" value="1"/>
</dbReference>
<accession>X1J2C4</accession>
<dbReference type="EMBL" id="BARU01033879">
    <property type="protein sequence ID" value="GAH72474.1"/>
    <property type="molecule type" value="Genomic_DNA"/>
</dbReference>
<name>X1J2C4_9ZZZZ</name>
<dbReference type="InterPro" id="IPR045336">
    <property type="entry name" value="MmgE_PrpD_N"/>
</dbReference>